<keyword evidence="3" id="KW-1185">Reference proteome</keyword>
<name>A0A251U267_HELAN</name>
<sequence>MAGTSNDSSSSSISPLSSPSSIVFVDLYGKRRQVAKVQVLEREIGLLQDEIKSLAELEVASRCCKELEDYVEATPDPLVVMFVVDPEAAGKIFGEKLARCYGVVAVVAVATQKTDARVFHVQKAAVVGVVERRHVAQDVASVPSLHATVAAILLALNELHIRCSSVRRSTKTINSSNGIIYKLFNGWRNGKRLIPF</sequence>
<evidence type="ECO:0000313" key="2">
    <source>
        <dbReference type="EMBL" id="OTG16936.1"/>
    </source>
</evidence>
<dbReference type="InterPro" id="IPR055305">
    <property type="entry name" value="GG3-like"/>
</dbReference>
<dbReference type="Proteomes" id="UP000215914">
    <property type="component" value="Chromosome 9"/>
</dbReference>
<dbReference type="EMBL" id="CM007898">
    <property type="protein sequence ID" value="OTG16936.1"/>
    <property type="molecule type" value="Genomic_DNA"/>
</dbReference>
<organism evidence="2 3">
    <name type="scientific">Helianthus annuus</name>
    <name type="common">Common sunflower</name>
    <dbReference type="NCBI Taxonomy" id="4232"/>
    <lineage>
        <taxon>Eukaryota</taxon>
        <taxon>Viridiplantae</taxon>
        <taxon>Streptophyta</taxon>
        <taxon>Embryophyta</taxon>
        <taxon>Tracheophyta</taxon>
        <taxon>Spermatophyta</taxon>
        <taxon>Magnoliopsida</taxon>
        <taxon>eudicotyledons</taxon>
        <taxon>Gunneridae</taxon>
        <taxon>Pentapetalae</taxon>
        <taxon>asterids</taxon>
        <taxon>campanulids</taxon>
        <taxon>Asterales</taxon>
        <taxon>Asteraceae</taxon>
        <taxon>Asteroideae</taxon>
        <taxon>Heliantheae alliance</taxon>
        <taxon>Heliantheae</taxon>
        <taxon>Helianthus</taxon>
    </lineage>
</organism>
<proteinExistence type="predicted"/>
<dbReference type="STRING" id="4232.A0A251U267"/>
<dbReference type="AlphaFoldDB" id="A0A251U267"/>
<dbReference type="OMA" id="SIAPRYM"/>
<dbReference type="PANTHER" id="PTHR32378:SF10">
    <property type="entry name" value="GUANINE NUCLEOTIDE-BINDING PROTEIN SUBUNIT GAMMA 3"/>
    <property type="match status" value="1"/>
</dbReference>
<evidence type="ECO:0000313" key="3">
    <source>
        <dbReference type="Proteomes" id="UP000215914"/>
    </source>
</evidence>
<gene>
    <name evidence="2" type="ORF">HannXRQ_Chr09g0276811</name>
</gene>
<accession>A0A251U267</accession>
<evidence type="ECO:0000256" key="1">
    <source>
        <dbReference type="SAM" id="Coils"/>
    </source>
</evidence>
<keyword evidence="1" id="KW-0175">Coiled coil</keyword>
<dbReference type="PANTHER" id="PTHR32378">
    <property type="entry name" value="GUANINE NUCLEOTIDE-BINDING PROTEIN SUBUNIT GAMMA 3"/>
    <property type="match status" value="1"/>
</dbReference>
<dbReference type="InParanoid" id="A0A251U267"/>
<protein>
    <submittedName>
        <fullName evidence="2">Putative G-protein gamma-like domain-containing protein</fullName>
    </submittedName>
</protein>
<feature type="coiled-coil region" evidence="1">
    <location>
        <begin position="30"/>
        <end position="57"/>
    </location>
</feature>
<reference evidence="3" key="1">
    <citation type="journal article" date="2017" name="Nature">
        <title>The sunflower genome provides insights into oil metabolism, flowering and Asterid evolution.</title>
        <authorList>
            <person name="Badouin H."/>
            <person name="Gouzy J."/>
            <person name="Grassa C.J."/>
            <person name="Murat F."/>
            <person name="Staton S.E."/>
            <person name="Cottret L."/>
            <person name="Lelandais-Briere C."/>
            <person name="Owens G.L."/>
            <person name="Carrere S."/>
            <person name="Mayjonade B."/>
            <person name="Legrand L."/>
            <person name="Gill N."/>
            <person name="Kane N.C."/>
            <person name="Bowers J.E."/>
            <person name="Hubner S."/>
            <person name="Bellec A."/>
            <person name="Berard A."/>
            <person name="Berges H."/>
            <person name="Blanchet N."/>
            <person name="Boniface M.C."/>
            <person name="Brunel D."/>
            <person name="Catrice O."/>
            <person name="Chaidir N."/>
            <person name="Claudel C."/>
            <person name="Donnadieu C."/>
            <person name="Faraut T."/>
            <person name="Fievet G."/>
            <person name="Helmstetter N."/>
            <person name="King M."/>
            <person name="Knapp S.J."/>
            <person name="Lai Z."/>
            <person name="Le Paslier M.C."/>
            <person name="Lippi Y."/>
            <person name="Lorenzon L."/>
            <person name="Mandel J.R."/>
            <person name="Marage G."/>
            <person name="Marchand G."/>
            <person name="Marquand E."/>
            <person name="Bret-Mestries E."/>
            <person name="Morien E."/>
            <person name="Nambeesan S."/>
            <person name="Nguyen T."/>
            <person name="Pegot-Espagnet P."/>
            <person name="Pouilly N."/>
            <person name="Raftis F."/>
            <person name="Sallet E."/>
            <person name="Schiex T."/>
            <person name="Thomas J."/>
            <person name="Vandecasteele C."/>
            <person name="Vares D."/>
            <person name="Vear F."/>
            <person name="Vautrin S."/>
            <person name="Crespi M."/>
            <person name="Mangin B."/>
            <person name="Burke J.M."/>
            <person name="Salse J."/>
            <person name="Munos S."/>
            <person name="Vincourt P."/>
            <person name="Rieseberg L.H."/>
            <person name="Langlade N.B."/>
        </authorList>
    </citation>
    <scope>NUCLEOTIDE SEQUENCE [LARGE SCALE GENOMIC DNA]</scope>
    <source>
        <strain evidence="3">cv. SF193</strain>
    </source>
</reference>